<feature type="compositionally biased region" description="Low complexity" evidence="6">
    <location>
        <begin position="2213"/>
        <end position="2225"/>
    </location>
</feature>
<keyword evidence="7" id="KW-0472">Membrane</keyword>
<feature type="compositionally biased region" description="Low complexity" evidence="6">
    <location>
        <begin position="422"/>
        <end position="436"/>
    </location>
</feature>
<dbReference type="Gene3D" id="2.60.120.200">
    <property type="match status" value="6"/>
</dbReference>
<dbReference type="GO" id="GO:0004867">
    <property type="term" value="F:serine-type endopeptidase inhibitor activity"/>
    <property type="evidence" value="ECO:0007669"/>
    <property type="project" value="UniProtKB-KW"/>
</dbReference>
<protein>
    <submittedName>
        <fullName evidence="11">Uncharacterized protein</fullName>
    </submittedName>
</protein>
<feature type="domain" description="EGF-like" evidence="9">
    <location>
        <begin position="1600"/>
        <end position="1637"/>
    </location>
</feature>
<dbReference type="PANTHER" id="PTHR15036:SF49">
    <property type="entry name" value="AXOTACTIN"/>
    <property type="match status" value="1"/>
</dbReference>
<dbReference type="Gene3D" id="4.10.410.10">
    <property type="entry name" value="Pancreatic trypsin inhibitor Kunitz domain"/>
    <property type="match status" value="1"/>
</dbReference>
<dbReference type="CDD" id="cd00109">
    <property type="entry name" value="Kunitz-type"/>
    <property type="match status" value="1"/>
</dbReference>
<dbReference type="EMBL" id="CADCXV010000690">
    <property type="protein sequence ID" value="CAB0032823.1"/>
    <property type="molecule type" value="Genomic_DNA"/>
</dbReference>
<dbReference type="CDD" id="cd00054">
    <property type="entry name" value="EGF_CA"/>
    <property type="match status" value="1"/>
</dbReference>
<evidence type="ECO:0000256" key="3">
    <source>
        <dbReference type="ARBA" id="ARBA00022900"/>
    </source>
</evidence>
<dbReference type="SMART" id="SM00282">
    <property type="entry name" value="LamG"/>
    <property type="match status" value="6"/>
</dbReference>
<dbReference type="InterPro" id="IPR013320">
    <property type="entry name" value="ConA-like_dom_sf"/>
</dbReference>
<dbReference type="InterPro" id="IPR036880">
    <property type="entry name" value="Kunitz_BPTI_sf"/>
</dbReference>
<evidence type="ECO:0000259" key="8">
    <source>
        <dbReference type="PROSITE" id="PS50025"/>
    </source>
</evidence>
<dbReference type="InterPro" id="IPR020901">
    <property type="entry name" value="Prtase_inh_Kunz-CS"/>
</dbReference>
<dbReference type="InterPro" id="IPR050372">
    <property type="entry name" value="Neurexin-related_CASP"/>
</dbReference>
<dbReference type="Pfam" id="PF00008">
    <property type="entry name" value="EGF"/>
    <property type="match status" value="1"/>
</dbReference>
<feature type="compositionally biased region" description="Basic and acidic residues" evidence="6">
    <location>
        <begin position="2137"/>
        <end position="2152"/>
    </location>
</feature>
<evidence type="ECO:0000259" key="10">
    <source>
        <dbReference type="PROSITE" id="PS50279"/>
    </source>
</evidence>
<evidence type="ECO:0000256" key="2">
    <source>
        <dbReference type="ARBA" id="ARBA00022690"/>
    </source>
</evidence>
<feature type="region of interest" description="Disordered" evidence="6">
    <location>
        <begin position="230"/>
        <end position="289"/>
    </location>
</feature>
<evidence type="ECO:0000256" key="6">
    <source>
        <dbReference type="SAM" id="MobiDB-lite"/>
    </source>
</evidence>
<evidence type="ECO:0000313" key="12">
    <source>
        <dbReference type="Proteomes" id="UP000479190"/>
    </source>
</evidence>
<dbReference type="PANTHER" id="PTHR15036">
    <property type="entry name" value="PIKACHURIN-LIKE PROTEIN"/>
    <property type="match status" value="1"/>
</dbReference>
<evidence type="ECO:0000256" key="4">
    <source>
        <dbReference type="ARBA" id="ARBA00023157"/>
    </source>
</evidence>
<keyword evidence="12" id="KW-1185">Reference proteome</keyword>
<dbReference type="SUPFAM" id="SSF49899">
    <property type="entry name" value="Concanavalin A-like lectins/glucanases"/>
    <property type="match status" value="6"/>
</dbReference>
<dbReference type="Proteomes" id="UP000479190">
    <property type="component" value="Unassembled WGS sequence"/>
</dbReference>
<keyword evidence="2" id="KW-0646">Protease inhibitor</keyword>
<feature type="compositionally biased region" description="Polar residues" evidence="6">
    <location>
        <begin position="2260"/>
        <end position="2272"/>
    </location>
</feature>
<dbReference type="Gene3D" id="2.10.25.10">
    <property type="entry name" value="Laminin"/>
    <property type="match status" value="3"/>
</dbReference>
<keyword evidence="3" id="KW-0722">Serine protease inhibitor</keyword>
<feature type="domain" description="EGF-like" evidence="9">
    <location>
        <begin position="1858"/>
        <end position="1896"/>
    </location>
</feature>
<feature type="compositionally biased region" description="Basic and acidic residues" evidence="6">
    <location>
        <begin position="230"/>
        <end position="243"/>
    </location>
</feature>
<dbReference type="PROSITE" id="PS00280">
    <property type="entry name" value="BPTI_KUNITZ_1"/>
    <property type="match status" value="1"/>
</dbReference>
<sequence length="2335" mass="261755">MLLIDRAAGTRALCSLQRAQQLLVKQVYTRTHAVHARDIYTLASSCLFRTHWAGTRLAVKFKIGSASMHSNCCPGHFHSVCSSAYMYNDHPQYRHTRVERRRSRANVKRDRRLYIHVTALLFLCAVLSDCSSRLLISLHQNSLRQSHATHWWIFRFFMLISTRDHSHNLSYYTDRLGNSARRDIESTRLQLKVKGTRAKRKKERERTVYPSRTCAIGTLGAELVRGRLGKERKRASVEVERHMQSRGSSARRGERESNAAHCTRVSTRSTGQLPRMQPAASHPLGYKPRQMPARTSIFHSHRAAEAVAAAANSSFICRPVSRGSNSPRVQYGEEAARISAIPRLNLETSLYGSAAVSIASMHGRMYYWKTRQRVRPNAIERLKQRMTRTTKLLLIIGLLPAILISAGTSPQHELLQEEDALETSSSQVSSSTQESVVRARDQPLAERCALKTDHGPCKNYVHKWTYNKTEARCHTFIYGGCLGNDNRFNSEQECLHHCVGGPDHTLPAYMATRSGIFVTTETAATLSNSSSTGSPSTTPSSDSSSSSSSSTSSPVVTFTPTMPTRPPVPKHKRGKELTFMETGHERTFMFAQSNTFIQLDGPGIKQFQLRLCREISFKFRTKLPHGLLVYHSVKERPESLEPYALYVIVEKGQLKVVHVFGKNSTSLTVGQGLNRDRWHSVLVRIDVHGARLIAKVDDEQAETGVEVLEHIVNYGVSEELASVVLIGGLSSEERLHGVKYIIESFVGCIRDMVLSSGKSASDLLPIRPLIATKHENVKEGCTDKCKTRDNLCFLSSQCVNHYNGLTCDCFGTNYEGERCDVYTATILTLRGSSYVSFRVYDWKDRVHSSVNRISLAFKTKWDDSALFYASGEIDGTAHYVAASIVNGSVAVELDFGHNAKVSTTLGEHVTMNYWNNLTIFHNVSVVYVSLNRDVKILDVPGDNFNMYIDPEIYIGGGPELHKKQGLVSTNNFAGSLKYVFFNDKSIIYELKRSNPMVHYIGVLEPEYYEDDVEVIPITYPFAGSHIWWPINSLDTLNLNFDFKSSKPIAVVASGDVKSEGGPGYWELRVVNDEIRFVLVPVSGENVTVSVAVKFPYNTSWHAVELNYTREELSILVDYRNKQSKLFQMNLELGDRVIIGSGKGSGLVGCMRDIIVNGQKIEPRYIINTERVVGEVAIDNCQFVDPCTRPNTCEHGGKCSVKEDRITCDCTDTGYIGKNCHFAQYRKTCEELALLGYTKDDVYRIDIDGNGRFPPALVKCEFQSIEDATKTIVEHNLPSQVDVRSINEDDFSFSITYVQFTAEMLQELISHSLYCSQYVKYDCYKAPLELHSATWFVSSKTTTVDYIGNVNRGSCPCGVNRTCVTSNLSCNCDVSAGKWLSDEGYYETPDSLGITEMVFLQQRDLEEDAQGRITLGPLECVETNTQKYVVTFTTSQSYIEVPGWRKGDIAFSFRTTGEKAILLYQPPIRSNYPSFMVALTSDYKLTFNFTLNTGTIRELEIKSRRKLNNGEWQKIWIDYNDYHVRFMINTDFQMVDLLPEEEFGPFEGSMFIGGATAEHLKTSSVRQGLIGCFRGLVVNGEILDIHSYMSVHLSEIIKDCKPSCQPNKCQNNAKCVELWSNFTCVCENKWAHLGTYCESNINNKALTFTSPGAFLKKNYFNSIEEEAEKILLKRMLVANILINLRTYDSHSLILYANDHLNNFAHLYISNGTRIVYLFNAGNEIKNISVEYPGANTGISVQIAIIRTENTTTLHVNEHNVTLDTVPQLLDDYSNKPWINPEKEVLAPQRPPAPPTDYFQVNLGGFDPDNLLRVGVEGHLIQGYVGCLRGLMIGTYQVDLPNLASEANHEGSKGVLPNCHMKCDAIPCKNQGTCTEDFGKQEASCNCELTSYFGEHCADEKGADFSGESVLQREFELDGDVNQIKIQLAFSTLDRQRTSALLLLQTENKYANAEKASYKRDSSDKNVVKPRRRSYYLLVALTSEGQLIFEEDREGSAFGVRLNDRTFSNGARHSIYYVRDNNTATLLIDREPVQLMPIPALNSGDDEDEEGVEDDDGPGTTEIQLGGLNTTDKRFRAYKGYTGCLSNVVVSINGAVGMKPLEEYMLFTKKGSETVRVTAPAGVRSAQCAVFHTQPRGLEPPKNDSVNRDRSWGEDPPKRVLYKSHYSDHTQVEQGAGTYIFFALVCVFVVVVLGCSWEVWRSARKARRRRKQQQRSRSGSSGSASQRWPAYNSDVAPLTPSGGKSVGFKNVVVESSVDRKQPNGTHKSTINTTEYKPLPNSDPSEKKTSPVKVTIVSFCTIQIGLKRSYRLKVRTISWTILLGLFISTISSTVAVLF</sequence>
<evidence type="ECO:0000256" key="1">
    <source>
        <dbReference type="ARBA" id="ARBA00022656"/>
    </source>
</evidence>
<gene>
    <name evidence="11" type="ORF">TBRA_LOCUS4749</name>
</gene>
<feature type="compositionally biased region" description="Low complexity" evidence="6">
    <location>
        <begin position="527"/>
        <end position="562"/>
    </location>
</feature>
<comment type="caution">
    <text evidence="5">Lacks conserved residue(s) required for the propagation of feature annotation.</text>
</comment>
<feature type="transmembrane region" description="Helical" evidence="7">
    <location>
        <begin position="2314"/>
        <end position="2334"/>
    </location>
</feature>
<dbReference type="PROSITE" id="PS50025">
    <property type="entry name" value="LAM_G_DOMAIN"/>
    <property type="match status" value="6"/>
</dbReference>
<evidence type="ECO:0000256" key="7">
    <source>
        <dbReference type="SAM" id="Phobius"/>
    </source>
</evidence>
<dbReference type="Gene3D" id="2.60.120.1000">
    <property type="match status" value="1"/>
</dbReference>
<dbReference type="Pfam" id="PF02210">
    <property type="entry name" value="Laminin_G_2"/>
    <property type="match status" value="6"/>
</dbReference>
<keyword evidence="5" id="KW-0245">EGF-like domain</keyword>
<feature type="domain" description="EGF-like" evidence="9">
    <location>
        <begin position="1182"/>
        <end position="1220"/>
    </location>
</feature>
<proteinExistence type="predicted"/>
<keyword evidence="7" id="KW-0812">Transmembrane</keyword>
<feature type="region of interest" description="Disordered" evidence="6">
    <location>
        <begin position="2039"/>
        <end position="2064"/>
    </location>
</feature>
<feature type="region of interest" description="Disordered" evidence="6">
    <location>
        <begin position="526"/>
        <end position="572"/>
    </location>
</feature>
<dbReference type="SUPFAM" id="SSF57362">
    <property type="entry name" value="BPTI-like"/>
    <property type="match status" value="1"/>
</dbReference>
<name>A0A6H5ID99_9HYME</name>
<keyword evidence="7" id="KW-1133">Transmembrane helix</keyword>
<keyword evidence="1" id="KW-0800">Toxin</keyword>
<dbReference type="PRINTS" id="PR00759">
    <property type="entry name" value="BASICPTASE"/>
</dbReference>
<dbReference type="GO" id="GO:0090729">
    <property type="term" value="F:toxin activity"/>
    <property type="evidence" value="ECO:0007669"/>
    <property type="project" value="UniProtKB-KW"/>
</dbReference>
<organism evidence="11 12">
    <name type="scientific">Trichogramma brassicae</name>
    <dbReference type="NCBI Taxonomy" id="86971"/>
    <lineage>
        <taxon>Eukaryota</taxon>
        <taxon>Metazoa</taxon>
        <taxon>Ecdysozoa</taxon>
        <taxon>Arthropoda</taxon>
        <taxon>Hexapoda</taxon>
        <taxon>Insecta</taxon>
        <taxon>Pterygota</taxon>
        <taxon>Neoptera</taxon>
        <taxon>Endopterygota</taxon>
        <taxon>Hymenoptera</taxon>
        <taxon>Apocrita</taxon>
        <taxon>Proctotrupomorpha</taxon>
        <taxon>Chalcidoidea</taxon>
        <taxon>Trichogrammatidae</taxon>
        <taxon>Trichogramma</taxon>
    </lineage>
</organism>
<evidence type="ECO:0000313" key="11">
    <source>
        <dbReference type="EMBL" id="CAB0032823.1"/>
    </source>
</evidence>
<dbReference type="GO" id="GO:0016020">
    <property type="term" value="C:membrane"/>
    <property type="evidence" value="ECO:0007669"/>
    <property type="project" value="UniProtKB-SubCell"/>
</dbReference>
<dbReference type="SMART" id="SM00131">
    <property type="entry name" value="KU"/>
    <property type="match status" value="1"/>
</dbReference>
<keyword evidence="4 5" id="KW-1015">Disulfide bond</keyword>
<dbReference type="PROSITE" id="PS50026">
    <property type="entry name" value="EGF_3"/>
    <property type="match status" value="4"/>
</dbReference>
<feature type="domain" description="Laminin G" evidence="8">
    <location>
        <begin position="824"/>
        <end position="1006"/>
    </location>
</feature>
<dbReference type="Pfam" id="PF00014">
    <property type="entry name" value="Kunitz_BPTI"/>
    <property type="match status" value="1"/>
</dbReference>
<reference evidence="11 12" key="1">
    <citation type="submission" date="2020-02" db="EMBL/GenBank/DDBJ databases">
        <authorList>
            <person name="Ferguson B K."/>
        </authorList>
    </citation>
    <scope>NUCLEOTIDE SEQUENCE [LARGE SCALE GENOMIC DNA]</scope>
</reference>
<evidence type="ECO:0000256" key="5">
    <source>
        <dbReference type="PROSITE-ProRule" id="PRU00076"/>
    </source>
</evidence>
<accession>A0A6H5ID99</accession>
<feature type="domain" description="EGF-like" evidence="9">
    <location>
        <begin position="782"/>
        <end position="820"/>
    </location>
</feature>
<feature type="region of interest" description="Disordered" evidence="6">
    <location>
        <begin position="2205"/>
        <end position="2240"/>
    </location>
</feature>
<feature type="domain" description="Laminin G" evidence="8">
    <location>
        <begin position="586"/>
        <end position="781"/>
    </location>
</feature>
<evidence type="ECO:0000259" key="9">
    <source>
        <dbReference type="PROSITE" id="PS50026"/>
    </source>
</evidence>
<feature type="compositionally biased region" description="Acidic residues" evidence="6">
    <location>
        <begin position="2042"/>
        <end position="2055"/>
    </location>
</feature>
<feature type="domain" description="Laminin G" evidence="8">
    <location>
        <begin position="1427"/>
        <end position="1599"/>
    </location>
</feature>
<dbReference type="InterPro" id="IPR002223">
    <property type="entry name" value="Kunitz_BPTI"/>
</dbReference>
<feature type="domain" description="BPTI/Kunitz inhibitor" evidence="10">
    <location>
        <begin position="448"/>
        <end position="498"/>
    </location>
</feature>
<feature type="domain" description="Laminin G" evidence="8">
    <location>
        <begin position="1646"/>
        <end position="1857"/>
    </location>
</feature>
<dbReference type="SMART" id="SM00181">
    <property type="entry name" value="EGF"/>
    <property type="match status" value="4"/>
</dbReference>
<feature type="region of interest" description="Disordered" evidence="6">
    <location>
        <begin position="2132"/>
        <end position="2152"/>
    </location>
</feature>
<dbReference type="FunFam" id="4.10.410.10:FF:000020">
    <property type="entry name" value="Collagen, type VI, alpha 3"/>
    <property type="match status" value="1"/>
</dbReference>
<feature type="region of interest" description="Disordered" evidence="6">
    <location>
        <begin position="2256"/>
        <end position="2285"/>
    </location>
</feature>
<feature type="domain" description="Laminin G" evidence="8">
    <location>
        <begin position="1017"/>
        <end position="1180"/>
    </location>
</feature>
<dbReference type="PROSITE" id="PS50279">
    <property type="entry name" value="BPTI_KUNITZ_2"/>
    <property type="match status" value="1"/>
</dbReference>
<dbReference type="CDD" id="cd00110">
    <property type="entry name" value="LamG"/>
    <property type="match status" value="4"/>
</dbReference>
<feature type="disulfide bond" evidence="5">
    <location>
        <begin position="1866"/>
        <end position="1883"/>
    </location>
</feature>
<dbReference type="InterPro" id="IPR001791">
    <property type="entry name" value="Laminin_G"/>
</dbReference>
<dbReference type="OrthoDB" id="5989513at2759"/>
<feature type="transmembrane region" description="Helical" evidence="7">
    <location>
        <begin position="2177"/>
        <end position="2198"/>
    </location>
</feature>
<dbReference type="CDD" id="cd00053">
    <property type="entry name" value="EGF"/>
    <property type="match status" value="1"/>
</dbReference>
<dbReference type="InterPro" id="IPR000742">
    <property type="entry name" value="EGF"/>
</dbReference>
<feature type="region of interest" description="Disordered" evidence="6">
    <location>
        <begin position="414"/>
        <end position="437"/>
    </location>
</feature>
<feature type="domain" description="Laminin G" evidence="8">
    <location>
        <begin position="1898"/>
        <end position="2126"/>
    </location>
</feature>